<name>A0A931F0P1_9ACTN</name>
<accession>A0A931F0P1</accession>
<comment type="caution">
    <text evidence="2">The sequence shown here is derived from an EMBL/GenBank/DDBJ whole genome shotgun (WGS) entry which is preliminary data.</text>
</comment>
<gene>
    <name evidence="2" type="ORF">ITP53_16615</name>
</gene>
<keyword evidence="3" id="KW-1185">Reference proteome</keyword>
<dbReference type="EMBL" id="JADOGI010000043">
    <property type="protein sequence ID" value="MBF8187326.1"/>
    <property type="molecule type" value="Genomic_DNA"/>
</dbReference>
<protein>
    <recommendedName>
        <fullName evidence="1">DUF6745 domain-containing protein</fullName>
    </recommendedName>
</protein>
<evidence type="ECO:0000313" key="2">
    <source>
        <dbReference type="EMBL" id="MBF8187326.1"/>
    </source>
</evidence>
<organism evidence="2 3">
    <name type="scientific">Nonomuraea cypriaca</name>
    <dbReference type="NCBI Taxonomy" id="1187855"/>
    <lineage>
        <taxon>Bacteria</taxon>
        <taxon>Bacillati</taxon>
        <taxon>Actinomycetota</taxon>
        <taxon>Actinomycetes</taxon>
        <taxon>Streptosporangiales</taxon>
        <taxon>Streptosporangiaceae</taxon>
        <taxon>Nonomuraea</taxon>
    </lineage>
</organism>
<dbReference type="Pfam" id="PF20530">
    <property type="entry name" value="DUF6745"/>
    <property type="match status" value="1"/>
</dbReference>
<proteinExistence type="predicted"/>
<dbReference type="RefSeq" id="WP_195896291.1">
    <property type="nucleotide sequence ID" value="NZ_JADOGI010000043.1"/>
</dbReference>
<evidence type="ECO:0000313" key="3">
    <source>
        <dbReference type="Proteomes" id="UP000605361"/>
    </source>
</evidence>
<dbReference type="AlphaFoldDB" id="A0A931F0P1"/>
<dbReference type="InterPro" id="IPR046633">
    <property type="entry name" value="DUF6745"/>
</dbReference>
<sequence>MSFLVQRDAAEIREQWLGWALSTLPADRPAAEAAISGLYDLVGLAPPRFHWVSSPLAALLTVPPGVRPRDADRPVSERPLPYRLRWSANRLHRELDSRIRPAQQPFDQVIRYQVRGPLARSVTSSLHPPLRAAHETPFNPATSWYTTQCVSWIAHYDALHRLAGVRFTPEQDRHLGLWAAAARSCGWWWPWEGVCVVSERPVTLHTEMADDTGVVRLHHPEAPAISYGDGWDLYSWHGTQVPDWVIKDPAAQRITDEPNVEVRRCAIERIGWDAYIEQAGLHLVATAPDPGNPGSELRLYDMRKETKVLLAVNGSVERDGRRRRYGLTVPGFLTDPLAAAGWTYGLSAEQYSRLLRRT</sequence>
<reference evidence="2" key="1">
    <citation type="submission" date="2020-11" db="EMBL/GenBank/DDBJ databases">
        <title>Whole-genome analyses of Nonomuraea sp. K274.</title>
        <authorList>
            <person name="Veyisoglu A."/>
        </authorList>
    </citation>
    <scope>NUCLEOTIDE SEQUENCE</scope>
    <source>
        <strain evidence="2">K274</strain>
    </source>
</reference>
<evidence type="ECO:0000259" key="1">
    <source>
        <dbReference type="Pfam" id="PF20530"/>
    </source>
</evidence>
<feature type="domain" description="DUF6745" evidence="1">
    <location>
        <begin position="167"/>
        <end position="353"/>
    </location>
</feature>
<dbReference type="Proteomes" id="UP000605361">
    <property type="component" value="Unassembled WGS sequence"/>
</dbReference>